<dbReference type="GO" id="GO:0007140">
    <property type="term" value="P:male meiotic nuclear division"/>
    <property type="evidence" value="ECO:0007669"/>
    <property type="project" value="TreeGrafter"/>
</dbReference>
<dbReference type="InterPro" id="IPR024835">
    <property type="entry name" value="SYCP2-like"/>
</dbReference>
<dbReference type="RefSeq" id="XP_032112937.1">
    <property type="nucleotide sequence ID" value="XM_032257046.1"/>
</dbReference>
<feature type="region of interest" description="Disordered" evidence="6">
    <location>
        <begin position="1166"/>
        <end position="1188"/>
    </location>
</feature>
<feature type="compositionally biased region" description="Basic and acidic residues" evidence="6">
    <location>
        <begin position="954"/>
        <end position="969"/>
    </location>
</feature>
<evidence type="ECO:0000256" key="1">
    <source>
        <dbReference type="ARBA" id="ARBA00004123"/>
    </source>
</evidence>
<feature type="domain" description="Synaptonemal complex protein 2 Spt16M-like" evidence="8">
    <location>
        <begin position="690"/>
        <end position="801"/>
    </location>
</feature>
<evidence type="ECO:0000259" key="7">
    <source>
        <dbReference type="Pfam" id="PF18581"/>
    </source>
</evidence>
<reference evidence="10" key="1">
    <citation type="submission" date="2025-08" db="UniProtKB">
        <authorList>
            <consortium name="RefSeq"/>
        </authorList>
    </citation>
    <scope>IDENTIFICATION</scope>
    <source>
        <tissue evidence="10">Blood</tissue>
    </source>
</reference>
<evidence type="ECO:0000259" key="8">
    <source>
        <dbReference type="Pfam" id="PF18584"/>
    </source>
</evidence>
<feature type="region of interest" description="Disordered" evidence="6">
    <location>
        <begin position="915"/>
        <end position="972"/>
    </location>
</feature>
<organism evidence="9 10">
    <name type="scientific">Sapajus apella</name>
    <name type="common">Brown-capped capuchin</name>
    <name type="synonym">Cebus apella</name>
    <dbReference type="NCBI Taxonomy" id="9515"/>
    <lineage>
        <taxon>Eukaryota</taxon>
        <taxon>Metazoa</taxon>
        <taxon>Chordata</taxon>
        <taxon>Craniata</taxon>
        <taxon>Vertebrata</taxon>
        <taxon>Euteleostomi</taxon>
        <taxon>Mammalia</taxon>
        <taxon>Eutheria</taxon>
        <taxon>Euarchontoglires</taxon>
        <taxon>Primates</taxon>
        <taxon>Haplorrhini</taxon>
        <taxon>Platyrrhini</taxon>
        <taxon>Cebidae</taxon>
        <taxon>Cebinae</taxon>
        <taxon>Sapajus</taxon>
    </lineage>
</organism>
<proteinExistence type="inferred from homology"/>
<feature type="compositionally biased region" description="Basic and acidic residues" evidence="6">
    <location>
        <begin position="89"/>
        <end position="99"/>
    </location>
</feature>
<feature type="region of interest" description="Disordered" evidence="6">
    <location>
        <begin position="1373"/>
        <end position="1417"/>
    </location>
</feature>
<feature type="region of interest" description="Disordered" evidence="6">
    <location>
        <begin position="77"/>
        <end position="138"/>
    </location>
</feature>
<dbReference type="Proteomes" id="UP000504640">
    <property type="component" value="Unplaced"/>
</dbReference>
<evidence type="ECO:0000256" key="2">
    <source>
        <dbReference type="ARBA" id="ARBA00004286"/>
    </source>
</evidence>
<evidence type="ECO:0000256" key="3">
    <source>
        <dbReference type="ARBA" id="ARBA00007960"/>
    </source>
</evidence>
<feature type="compositionally biased region" description="Polar residues" evidence="6">
    <location>
        <begin position="865"/>
        <end position="880"/>
    </location>
</feature>
<keyword evidence="9" id="KW-1185">Reference proteome</keyword>
<feature type="compositionally biased region" description="Basic and acidic residues" evidence="6">
    <location>
        <begin position="1086"/>
        <end position="1103"/>
    </location>
</feature>
<keyword evidence="4" id="KW-0158">Chromosome</keyword>
<evidence type="ECO:0000256" key="5">
    <source>
        <dbReference type="ARBA" id="ARBA00023242"/>
    </source>
</evidence>
<dbReference type="Pfam" id="PF18584">
    <property type="entry name" value="SYCP2_SLD"/>
    <property type="match status" value="1"/>
</dbReference>
<feature type="compositionally biased region" description="Basic and acidic residues" evidence="6">
    <location>
        <begin position="1652"/>
        <end position="1661"/>
    </location>
</feature>
<comment type="similarity">
    <text evidence="3">Belongs to the SYCP2 family.</text>
</comment>
<name>A0A6J3G679_SAPAP</name>
<feature type="compositionally biased region" description="Basic and acidic residues" evidence="6">
    <location>
        <begin position="202"/>
        <end position="212"/>
    </location>
</feature>
<sequence>MYSVTHIMVPPGIPAPRQGKPETTSACQWLSSNSGKLLIGKKLSVITQPFLGIETALHQRMSAFIFWESSYKVELEGEHSAGGQGAERPPPRPELRDSWDPVTGRSGLSHAPCVPQTPATRRPLRSPTPQASCEFKGRGLAGGDADWTHYRPRLARIGRALPAFHRLPEAPRRCLRRGAATLVGSGGCSTDSTRRPPPAGRLSREPATKGEGARFCSRAAGETPRLGRGAGCAESAANVVRAGAGPGQDPVGAGAGLGPGDGKWALRAAPTRSRLSVAEARGGAVGKEGAGLGLRASGAGGEAGPPCLLLWCGPDRGGVGAAAWGAPRRVLCWFGGDPWKKGSPCRHWEQGLRLRPHCCHCGFRLEKNGARSKWPSSSSSSSSSALAVGSRLRSLRLHLRPPSERAAQWVARGSTCGLSWQLEKYIDDALRKNDFRPLKTLLQIDICEDVKIKCSKQFFHKVDNLICRELNKEDMHNVSTILVSVGRCGKNISVLGQAGLLTMIKQGLIQKMAFWFEKSKEIIQSQENSKDEAALNMIEDLVDLLLVIHDVSDEGKKQVVESFVPRICSLVIDSRVNICIQQEIIKKMNAMLDKMPQDARKILSNQEMLILMGSMGERILDAGDYDLQVGIVEALCRMTTEKQRQELAHHWFSMDFIANAFKRIKDSEFETDCRIFLNLVNGILGDKRRVFTFPCLSAFLDKYELQIPSDEKLEEFWIDFNLGSQTVSFYIAGDNDDHQWEAVTVPEEKVQIYSIEVRESKKLLTIILKNTVKISKREGKELLLYFDASLEITNVTQKIFGANKLRESIRKQSISVAKTSVHILFDASGSQILVPESQISPVGEELVSLKEKSKSPKEFAKSSKYIKNSNQENRNNSQLEIITPSKRKMSEASMIVSGADRYTMRSPVLFINTSIPPQRRKIKPPLQMTSSAEKSSVSQTLENRVDSAASLKSRPSEGRHRRDNTDKHVKTTKCIENTENKNIEFPNQNFNELQDVIPDSQAVEKRDHSTLPGVLDNIYGNKIHSKWACWTPVTNIELCSNQRASISSGDTFNQDIVINKKPKQKSYSSISDNNSEETAKVKYKKERTDHIKIDKAEVEDCKKHSQQQNHPKYSEQKNTENIKQSDWPVESETTFKSVLLNKTIEESLIYRKKCILSKDVNTATCDKNPSTSKNVKSHRKAEKELTSELNSWDLKQKKMREKSKGKEFTDAAESLISQINKKYETKHDIKSTRKLKESLTNSGFSNKPVVQLSKEKVQKKSYRKLKTTFVNVTSECPLNDVYNFNLNGADDPVIKLGIQEFQATAKEACADKSVRLVGLRNHDELESSVKTKDKKIITNHKKKNLFSDTETEFRCDDSKTDISWLTEPKSKPQLIDYSRNKNVKNHKSGKSRSSLEKGQPRSKMTPSKNITKKMDKTVPDRRIRLPRRATKAKKNYKDLSNSESECEEELSHSFKENLLVKEENIHSRIKTLKLPKKQQKVFCAATEKELSKQWKNSSLLKDTIQDNCLDLSPVSLSGSSSSIEVMRCIEKITEKDFIQDYDCITKSISPYPKTSSVESLNSNSGVGGTIKSPKNNEKNFLCTRESCSPIPRPLFSPRHTPTKNTTTTNRKNISSLVLTQETTNHNSYTDASSYSSEKQFVEIESPNIRENHIQSKREESHSASSLSKSSEGRDKMWLDMPCDATRVSGPTQHLSRKRMCIEDNLSNSNEVEMEEKGERRANLLPKKLCKTEDADHHIHKMPESITSLSTNDFSIPWETWQNEFAGIEMTYETYERLNSEFKRRNNIRHKMLSYFTTQSWKTAQQHLRTMNHQSQESRIKKLDKFQLIIIEELENFEKDSQSLKDLEKEFVDFWEKIFQKFSAYQKSEQQRLHLLQTSLAKSVFCNTDNEETIFTSEMCLMKEDMKVLQDRLLRDMLEEELLNVRRELMSVFMAHERNLNM</sequence>
<keyword evidence="5" id="KW-0539">Nucleus</keyword>
<evidence type="ECO:0000313" key="10">
    <source>
        <dbReference type="RefSeq" id="XP_032112937.1"/>
    </source>
</evidence>
<dbReference type="GeneID" id="116535730"/>
<accession>A0A6J3G679</accession>
<dbReference type="PANTHER" id="PTHR15607">
    <property type="entry name" value="SYNAPTONEMAL COMPLEX PROTEIN-RELATED"/>
    <property type="match status" value="1"/>
</dbReference>
<feature type="region of interest" description="Disordered" evidence="6">
    <location>
        <begin position="183"/>
        <end position="213"/>
    </location>
</feature>
<dbReference type="CTD" id="10388"/>
<feature type="region of interest" description="Disordered" evidence="6">
    <location>
        <begin position="1652"/>
        <end position="1674"/>
    </location>
</feature>
<evidence type="ECO:0000256" key="6">
    <source>
        <dbReference type="SAM" id="MobiDB-lite"/>
    </source>
</evidence>
<feature type="compositionally biased region" description="Polar residues" evidence="6">
    <location>
        <begin position="927"/>
        <end position="942"/>
    </location>
</feature>
<feature type="compositionally biased region" description="Basic residues" evidence="6">
    <location>
        <begin position="1381"/>
        <end position="1390"/>
    </location>
</feature>
<feature type="region of interest" description="Disordered" evidence="6">
    <location>
        <begin position="1063"/>
        <end position="1125"/>
    </location>
</feature>
<dbReference type="PANTHER" id="PTHR15607:SF12">
    <property type="entry name" value="SYNAPTONEMAL COMPLEX PROTEIN 2"/>
    <property type="match status" value="1"/>
</dbReference>
<dbReference type="InterPro" id="IPR040560">
    <property type="entry name" value="SYCP2_SLD"/>
</dbReference>
<gene>
    <name evidence="10" type="primary">SYCP2</name>
</gene>
<comment type="subcellular location">
    <subcellularLocation>
        <location evidence="2">Chromosome</location>
    </subcellularLocation>
    <subcellularLocation>
        <location evidence="1">Nucleus</location>
    </subcellularLocation>
</comment>
<dbReference type="GO" id="GO:0000800">
    <property type="term" value="C:lateral element"/>
    <property type="evidence" value="ECO:0007669"/>
    <property type="project" value="TreeGrafter"/>
</dbReference>
<evidence type="ECO:0000313" key="9">
    <source>
        <dbReference type="Proteomes" id="UP000504640"/>
    </source>
</evidence>
<feature type="region of interest" description="Disordered" evidence="6">
    <location>
        <begin position="858"/>
        <end position="887"/>
    </location>
</feature>
<dbReference type="Pfam" id="PF18581">
    <property type="entry name" value="SYCP2_ARLD"/>
    <property type="match status" value="1"/>
</dbReference>
<dbReference type="InterPro" id="IPR041322">
    <property type="entry name" value="SYCP2_ARLD"/>
</dbReference>
<dbReference type="GO" id="GO:0007143">
    <property type="term" value="P:female meiotic nuclear division"/>
    <property type="evidence" value="ECO:0007669"/>
    <property type="project" value="TreeGrafter"/>
</dbReference>
<protein>
    <submittedName>
        <fullName evidence="10">Synaptonemal complex protein 2</fullName>
    </submittedName>
</protein>
<dbReference type="GO" id="GO:0000779">
    <property type="term" value="C:condensed chromosome, centromeric region"/>
    <property type="evidence" value="ECO:0007669"/>
    <property type="project" value="TreeGrafter"/>
</dbReference>
<evidence type="ECO:0000256" key="4">
    <source>
        <dbReference type="ARBA" id="ARBA00022454"/>
    </source>
</evidence>
<feature type="domain" description="Synaptonemal complex protein 2 armadillo-repeat-like" evidence="7">
    <location>
        <begin position="421"/>
        <end position="599"/>
    </location>
</feature>